<dbReference type="InterPro" id="IPR036388">
    <property type="entry name" value="WH-like_DNA-bd_sf"/>
</dbReference>
<evidence type="ECO:0000313" key="8">
    <source>
        <dbReference type="Proteomes" id="UP000199645"/>
    </source>
</evidence>
<comment type="similarity">
    <text evidence="1">Belongs to the LysR transcriptional regulatory family.</text>
</comment>
<dbReference type="STRING" id="35752.SAMN05421541_109324"/>
<dbReference type="GO" id="GO:0003677">
    <property type="term" value="F:DNA binding"/>
    <property type="evidence" value="ECO:0007669"/>
    <property type="project" value="UniProtKB-KW"/>
</dbReference>
<dbReference type="PANTHER" id="PTHR30346:SF29">
    <property type="entry name" value="LYSR SUBSTRATE-BINDING"/>
    <property type="match status" value="1"/>
</dbReference>
<dbReference type="Pfam" id="PF00126">
    <property type="entry name" value="HTH_1"/>
    <property type="match status" value="1"/>
</dbReference>
<protein>
    <submittedName>
        <fullName evidence="7">DNA-binding transcriptional regulator, LysR family</fullName>
    </submittedName>
</protein>
<evidence type="ECO:0000256" key="2">
    <source>
        <dbReference type="ARBA" id="ARBA00023015"/>
    </source>
</evidence>
<sequence length="261" mass="27445">MSLDVHPQLLRAPRAVLDPGSPTVDSERLGFTRSALSKQIATLEAAAGVRLFERGPRGVDDLRPPLGGRVTLGGFPATALRPAPRAIARVRAAHCSIDVDFVESSTPVRIRRLRAGRLDPALQASGEGLPGWDLTGIEVEPLPSGVLLVAVGRRHRLAGAGRVPVTDLVGEGWIAGRGARGEPQFGVWPTLTEPLVAAELGDWSARFGFVAAGIGVTTVPRLVAGSVSSASRSTIRRGRDGRRVSPGSALSPAPPPRCVWR</sequence>
<keyword evidence="8" id="KW-1185">Reference proteome</keyword>
<feature type="region of interest" description="Disordered" evidence="5">
    <location>
        <begin position="233"/>
        <end position="261"/>
    </location>
</feature>
<dbReference type="InterPro" id="IPR000847">
    <property type="entry name" value="LysR_HTH_N"/>
</dbReference>
<evidence type="ECO:0000259" key="6">
    <source>
        <dbReference type="PROSITE" id="PS50931"/>
    </source>
</evidence>
<dbReference type="InterPro" id="IPR036390">
    <property type="entry name" value="WH_DNA-bd_sf"/>
</dbReference>
<dbReference type="GO" id="GO:0032993">
    <property type="term" value="C:protein-DNA complex"/>
    <property type="evidence" value="ECO:0007669"/>
    <property type="project" value="TreeGrafter"/>
</dbReference>
<dbReference type="Gene3D" id="3.40.190.10">
    <property type="entry name" value="Periplasmic binding protein-like II"/>
    <property type="match status" value="2"/>
</dbReference>
<dbReference type="PROSITE" id="PS50931">
    <property type="entry name" value="HTH_LYSR"/>
    <property type="match status" value="1"/>
</dbReference>
<dbReference type="Pfam" id="PF03466">
    <property type="entry name" value="LysR_substrate"/>
    <property type="match status" value="1"/>
</dbReference>
<dbReference type="SUPFAM" id="SSF53850">
    <property type="entry name" value="Periplasmic binding protein-like II"/>
    <property type="match status" value="1"/>
</dbReference>
<accession>A0A1I2I534</accession>
<dbReference type="Proteomes" id="UP000199645">
    <property type="component" value="Unassembled WGS sequence"/>
</dbReference>
<dbReference type="AlphaFoldDB" id="A0A1I2I534"/>
<dbReference type="OrthoDB" id="3286335at2"/>
<dbReference type="GO" id="GO:0003700">
    <property type="term" value="F:DNA-binding transcription factor activity"/>
    <property type="evidence" value="ECO:0007669"/>
    <property type="project" value="InterPro"/>
</dbReference>
<gene>
    <name evidence="7" type="ORF">SAMN05421541_109324</name>
</gene>
<keyword evidence="4" id="KW-0804">Transcription</keyword>
<dbReference type="PANTHER" id="PTHR30346">
    <property type="entry name" value="TRANSCRIPTIONAL DUAL REGULATOR HCAR-RELATED"/>
    <property type="match status" value="1"/>
</dbReference>
<feature type="domain" description="HTH lysR-type" evidence="6">
    <location>
        <begin position="1"/>
        <end position="62"/>
    </location>
</feature>
<keyword evidence="2" id="KW-0805">Transcription regulation</keyword>
<dbReference type="Gene3D" id="1.10.10.10">
    <property type="entry name" value="Winged helix-like DNA-binding domain superfamily/Winged helix DNA-binding domain"/>
    <property type="match status" value="1"/>
</dbReference>
<dbReference type="InterPro" id="IPR005119">
    <property type="entry name" value="LysR_subst-bd"/>
</dbReference>
<feature type="compositionally biased region" description="Pro residues" evidence="5">
    <location>
        <begin position="252"/>
        <end position="261"/>
    </location>
</feature>
<dbReference type="SUPFAM" id="SSF46785">
    <property type="entry name" value="Winged helix' DNA-binding domain"/>
    <property type="match status" value="1"/>
</dbReference>
<dbReference type="EMBL" id="FONV01000009">
    <property type="protein sequence ID" value="SFF37435.1"/>
    <property type="molecule type" value="Genomic_DNA"/>
</dbReference>
<keyword evidence="3 7" id="KW-0238">DNA-binding</keyword>
<evidence type="ECO:0000256" key="3">
    <source>
        <dbReference type="ARBA" id="ARBA00023125"/>
    </source>
</evidence>
<evidence type="ECO:0000256" key="5">
    <source>
        <dbReference type="SAM" id="MobiDB-lite"/>
    </source>
</evidence>
<name>A0A1I2I534_9ACTN</name>
<evidence type="ECO:0000256" key="4">
    <source>
        <dbReference type="ARBA" id="ARBA00023163"/>
    </source>
</evidence>
<evidence type="ECO:0000313" key="7">
    <source>
        <dbReference type="EMBL" id="SFF37435.1"/>
    </source>
</evidence>
<organism evidence="7 8">
    <name type="scientific">Actinoplanes philippinensis</name>
    <dbReference type="NCBI Taxonomy" id="35752"/>
    <lineage>
        <taxon>Bacteria</taxon>
        <taxon>Bacillati</taxon>
        <taxon>Actinomycetota</taxon>
        <taxon>Actinomycetes</taxon>
        <taxon>Micromonosporales</taxon>
        <taxon>Micromonosporaceae</taxon>
        <taxon>Actinoplanes</taxon>
    </lineage>
</organism>
<evidence type="ECO:0000256" key="1">
    <source>
        <dbReference type="ARBA" id="ARBA00009437"/>
    </source>
</evidence>
<reference evidence="7 8" key="1">
    <citation type="submission" date="2016-10" db="EMBL/GenBank/DDBJ databases">
        <authorList>
            <person name="de Groot N.N."/>
        </authorList>
    </citation>
    <scope>NUCLEOTIDE SEQUENCE [LARGE SCALE GENOMIC DNA]</scope>
    <source>
        <strain evidence="7 8">DSM 43019</strain>
    </source>
</reference>
<proteinExistence type="inferred from homology"/>